<dbReference type="PROSITE" id="PS51278">
    <property type="entry name" value="GATASE_TYPE_2"/>
    <property type="match status" value="1"/>
</dbReference>
<dbReference type="AlphaFoldDB" id="A0A0P1E2X0"/>
<dbReference type="EC" id="2.6.1.16" evidence="4"/>
<organism evidence="4 5">
    <name type="scientific">Ruegeria atlantica</name>
    <dbReference type="NCBI Taxonomy" id="81569"/>
    <lineage>
        <taxon>Bacteria</taxon>
        <taxon>Pseudomonadati</taxon>
        <taxon>Pseudomonadota</taxon>
        <taxon>Alphaproteobacteria</taxon>
        <taxon>Rhodobacterales</taxon>
        <taxon>Roseobacteraceae</taxon>
        <taxon>Ruegeria</taxon>
    </lineage>
</organism>
<dbReference type="CDD" id="cd01907">
    <property type="entry name" value="GlxB"/>
    <property type="match status" value="1"/>
</dbReference>
<evidence type="ECO:0000256" key="2">
    <source>
        <dbReference type="ARBA" id="ARBA00022962"/>
    </source>
</evidence>
<dbReference type="Gene3D" id="3.60.20.10">
    <property type="entry name" value="Glutamine Phosphoribosylpyrophosphate, subunit 1, domain 1"/>
    <property type="match status" value="1"/>
</dbReference>
<name>A0A0P1E2X0_9RHOB</name>
<dbReference type="PANTHER" id="PTHR11907">
    <property type="entry name" value="AMIDOPHOSPHORIBOSYLTRANSFERASE"/>
    <property type="match status" value="1"/>
</dbReference>
<sequence length="309" mass="33243">MCGIVGLFLKDQSLAPQLGNMLTDMLITMTDRGPDSAGIAIYGAESAGKTKITVQSPNPNTDFVGLADELGKKLGATVGQTNNDTHTVLEIPASQFEAARAALAEIRPSVRIMSRGESIEIYKEVGLPKDVADRFNLNGMSGTHGIGHTRMATESAVTTMGAHPFNTGPDQCLVHNGSLSNHNSLRRKLHREGVVIQTENDTEVGAAYLTWKMMNGATLGEALETSIDDLDGFFTFVVGTKDGFGVVRDPIACKPAVMAETDQYVAFGSEYRALVNLPGIEDARVWEPEPSTVYFWSHNDSPTTHEKAA</sequence>
<accession>A0A0P1E2X0</accession>
<evidence type="ECO:0000259" key="3">
    <source>
        <dbReference type="PROSITE" id="PS51278"/>
    </source>
</evidence>
<keyword evidence="5" id="KW-1185">Reference proteome</keyword>
<evidence type="ECO:0000313" key="5">
    <source>
        <dbReference type="Proteomes" id="UP000050786"/>
    </source>
</evidence>
<dbReference type="GO" id="GO:0004360">
    <property type="term" value="F:glutamine-fructose-6-phosphate transaminase (isomerizing) activity"/>
    <property type="evidence" value="ECO:0007669"/>
    <property type="project" value="UniProtKB-EC"/>
</dbReference>
<dbReference type="Proteomes" id="UP000050786">
    <property type="component" value="Unassembled WGS sequence"/>
</dbReference>
<protein>
    <submittedName>
        <fullName evidence="4">Glutamine--fructose-6-phosphate aminotransferase [isomerizing]</fullName>
        <ecNumber evidence="4">2.6.1.16</ecNumber>
    </submittedName>
</protein>
<keyword evidence="4" id="KW-0032">Aminotransferase</keyword>
<evidence type="ECO:0000256" key="1">
    <source>
        <dbReference type="ARBA" id="ARBA00022679"/>
    </source>
</evidence>
<dbReference type="Pfam" id="PF13522">
    <property type="entry name" value="GATase_6"/>
    <property type="match status" value="1"/>
</dbReference>
<keyword evidence="1 4" id="KW-0808">Transferase</keyword>
<dbReference type="SUPFAM" id="SSF56235">
    <property type="entry name" value="N-terminal nucleophile aminohydrolases (Ntn hydrolases)"/>
    <property type="match status" value="1"/>
</dbReference>
<dbReference type="EMBL" id="CYPS01000030">
    <property type="protein sequence ID" value="CUH42851.1"/>
    <property type="molecule type" value="Genomic_DNA"/>
</dbReference>
<gene>
    <name evidence="4" type="primary">glmS_1</name>
    <name evidence="4" type="ORF">RUM4293_01740</name>
</gene>
<evidence type="ECO:0000313" key="4">
    <source>
        <dbReference type="EMBL" id="CUH42851.1"/>
    </source>
</evidence>
<dbReference type="RefSeq" id="WP_058272914.1">
    <property type="nucleotide sequence ID" value="NZ_CYPS01000030.1"/>
</dbReference>
<proteinExistence type="predicted"/>
<dbReference type="InterPro" id="IPR017932">
    <property type="entry name" value="GATase_2_dom"/>
</dbReference>
<keyword evidence="2" id="KW-0315">Glutamine amidotransferase</keyword>
<dbReference type="InterPro" id="IPR029055">
    <property type="entry name" value="Ntn_hydrolases_N"/>
</dbReference>
<feature type="domain" description="Glutamine amidotransferase type-2" evidence="3">
    <location>
        <begin position="2"/>
        <end position="299"/>
    </location>
</feature>
<reference evidence="5" key="1">
    <citation type="submission" date="2015-09" db="EMBL/GenBank/DDBJ databases">
        <authorList>
            <person name="Rodrigo-Torres L."/>
            <person name="Arahal D.R."/>
        </authorList>
    </citation>
    <scope>NUCLEOTIDE SEQUENCE [LARGE SCALE GENOMIC DNA]</scope>
    <source>
        <strain evidence="5">CECT 4293</strain>
    </source>
</reference>